<sequence>MAKTWVVVADSSKARILMAEKPGMGLSEIDSLEHPEGRLHEQELTSDLPGKAFDSGGEGRHAMGASVDPKKHEAIKFSKRVVDYLEAGRNAGSFTKLYLIASPAFLGQLREHLSSPLQHIVQGSIDKNLVAQDEKAIRALLPEYL</sequence>
<accession>A0A2K8KY54</accession>
<reference evidence="2 3" key="1">
    <citation type="submission" date="2016-12" db="EMBL/GenBank/DDBJ databases">
        <title>Isolation and genomic insights into novel planktonic Zetaproteobacteria from stratified waters of the Chesapeake Bay.</title>
        <authorList>
            <person name="McAllister S.M."/>
            <person name="Kato S."/>
            <person name="Chan C.S."/>
            <person name="Chiu B.K."/>
            <person name="Field E.K."/>
        </authorList>
    </citation>
    <scope>NUCLEOTIDE SEQUENCE [LARGE SCALE GENOMIC DNA]</scope>
    <source>
        <strain evidence="2 3">CP-5</strain>
    </source>
</reference>
<dbReference type="OrthoDB" id="5297477at2"/>
<dbReference type="KEGG" id="maes:Ga0123461_1516"/>
<feature type="region of interest" description="Disordered" evidence="1">
    <location>
        <begin position="37"/>
        <end position="69"/>
    </location>
</feature>
<protein>
    <recommendedName>
        <fullName evidence="4">Protein required for attachment to host cells</fullName>
    </recommendedName>
</protein>
<evidence type="ECO:0000313" key="2">
    <source>
        <dbReference type="EMBL" id="ATX79930.1"/>
    </source>
</evidence>
<evidence type="ECO:0000313" key="3">
    <source>
        <dbReference type="Proteomes" id="UP000231701"/>
    </source>
</evidence>
<gene>
    <name evidence="2" type="ORF">Ga0123461_1516</name>
</gene>
<dbReference type="Pfam" id="PF10116">
    <property type="entry name" value="Host_attach"/>
    <property type="match status" value="1"/>
</dbReference>
<dbReference type="Proteomes" id="UP000231701">
    <property type="component" value="Chromosome"/>
</dbReference>
<dbReference type="AlphaFoldDB" id="A0A2K8KY54"/>
<evidence type="ECO:0008006" key="4">
    <source>
        <dbReference type="Google" id="ProtNLM"/>
    </source>
</evidence>
<evidence type="ECO:0000256" key="1">
    <source>
        <dbReference type="SAM" id="MobiDB-lite"/>
    </source>
</evidence>
<proteinExistence type="predicted"/>
<name>A0A2K8KY54_MARES</name>
<dbReference type="RefSeq" id="WP_100277763.1">
    <property type="nucleotide sequence ID" value="NZ_CP018799.1"/>
</dbReference>
<organism evidence="2 3">
    <name type="scientific">Mariprofundus aestuarium</name>
    <dbReference type="NCBI Taxonomy" id="1921086"/>
    <lineage>
        <taxon>Bacteria</taxon>
        <taxon>Pseudomonadati</taxon>
        <taxon>Pseudomonadota</taxon>
        <taxon>Candidatius Mariprofundia</taxon>
        <taxon>Mariprofundales</taxon>
        <taxon>Mariprofundaceae</taxon>
        <taxon>Mariprofundus</taxon>
    </lineage>
</organism>
<dbReference type="EMBL" id="CP018799">
    <property type="protein sequence ID" value="ATX79930.1"/>
    <property type="molecule type" value="Genomic_DNA"/>
</dbReference>
<dbReference type="InterPro" id="IPR019291">
    <property type="entry name" value="Host_attachment_protein"/>
</dbReference>
<keyword evidence="3" id="KW-1185">Reference proteome</keyword>